<sequence length="274" mass="30713">MATNTLAQKKQTFSEFMAGNLAKQKVAEVIGGKDGQRFITSIVSAVSTNYTLQNCEPWSILSSAMIGEALKLSPSPQMGHYYLVPYSGKAQFQMGYKGYIQLALRSGRYRDIDAIEIKDGEFKGLDKNTGKPVFEFISDPEQREALAVVGYLAYFETTSGFVKKIYWTRSKMEAHGKKYSKSYNSFWGKDEDGFNGQALKTVLKQLLSRWGLLSIDMQRAIESESDEVLPYDIPSQTTQPKQKSEKPQKTIDVQQSPENAETPVDDDPFADCAE</sequence>
<proteinExistence type="predicted"/>
<dbReference type="NCBIfam" id="TIGR00616">
    <property type="entry name" value="rect"/>
    <property type="match status" value="1"/>
</dbReference>
<dbReference type="InterPro" id="IPR004590">
    <property type="entry name" value="ssDNA_annealing_RecT"/>
</dbReference>
<evidence type="ECO:0000313" key="3">
    <source>
        <dbReference type="Proteomes" id="UP000269352"/>
    </source>
</evidence>
<dbReference type="AlphaFoldDB" id="A0A388TDC5"/>
<name>A0A388TDC5_TERA1</name>
<dbReference type="GO" id="GO:0003677">
    <property type="term" value="F:DNA binding"/>
    <property type="evidence" value="ECO:0007669"/>
    <property type="project" value="InterPro"/>
</dbReference>
<keyword evidence="3" id="KW-1185">Reference proteome</keyword>
<evidence type="ECO:0000256" key="1">
    <source>
        <dbReference type="SAM" id="MobiDB-lite"/>
    </source>
</evidence>
<reference evidence="2 3" key="1">
    <citation type="journal article" date="2019" name="ISME J.">
        <title>Genome analyses of uncultured TG2/ZB3 bacteria in 'Margulisbacteria' specifically attached to ectosymbiotic spirochetes of protists in the termite gut.</title>
        <authorList>
            <person name="Utami Y.D."/>
            <person name="Kuwahara H."/>
            <person name="Igai K."/>
            <person name="Murakami T."/>
            <person name="Sugaya K."/>
            <person name="Morikawa T."/>
            <person name="Nagura Y."/>
            <person name="Yuki M."/>
            <person name="Deevong P."/>
            <person name="Inoue T."/>
            <person name="Kihara K."/>
            <person name="Lo N."/>
            <person name="Yamada A."/>
            <person name="Ohkuma M."/>
            <person name="Hongoh Y."/>
        </authorList>
    </citation>
    <scope>NUCLEOTIDE SEQUENCE [LARGE SCALE GENOMIC DNA]</scope>
    <source>
        <strain evidence="2">NkOx7-01</strain>
    </source>
</reference>
<protein>
    <submittedName>
        <fullName evidence="2">Phage recombinase RecT</fullName>
    </submittedName>
</protein>
<dbReference type="GO" id="GO:0006259">
    <property type="term" value="P:DNA metabolic process"/>
    <property type="evidence" value="ECO:0007669"/>
    <property type="project" value="InterPro"/>
</dbReference>
<dbReference type="Pfam" id="PF03837">
    <property type="entry name" value="RecT"/>
    <property type="match status" value="1"/>
</dbReference>
<dbReference type="InterPro" id="IPR018330">
    <property type="entry name" value="RecT_fam"/>
</dbReference>
<gene>
    <name evidence="2" type="primary">recT</name>
    <name evidence="2" type="ORF">NO1_1999</name>
</gene>
<dbReference type="Proteomes" id="UP000269352">
    <property type="component" value="Unassembled WGS sequence"/>
</dbReference>
<feature type="region of interest" description="Disordered" evidence="1">
    <location>
        <begin position="227"/>
        <end position="274"/>
    </location>
</feature>
<feature type="compositionally biased region" description="Acidic residues" evidence="1">
    <location>
        <begin position="263"/>
        <end position="274"/>
    </location>
</feature>
<comment type="caution">
    <text evidence="2">The sequence shown here is derived from an EMBL/GenBank/DDBJ whole genome shotgun (WGS) entry which is preliminary data.</text>
</comment>
<dbReference type="EMBL" id="BGZN01000103">
    <property type="protein sequence ID" value="GBR74906.1"/>
    <property type="molecule type" value="Genomic_DNA"/>
</dbReference>
<evidence type="ECO:0000313" key="2">
    <source>
        <dbReference type="EMBL" id="GBR74906.1"/>
    </source>
</evidence>
<organism evidence="2 3">
    <name type="scientific">Termititenax aidoneus</name>
    <dbReference type="NCBI Taxonomy" id="2218524"/>
    <lineage>
        <taxon>Bacteria</taxon>
        <taxon>Bacillati</taxon>
        <taxon>Candidatus Margulisiibacteriota</taxon>
        <taxon>Candidatus Termititenacia</taxon>
        <taxon>Candidatus Termititenacales</taxon>
        <taxon>Candidatus Termititenacaceae</taxon>
        <taxon>Candidatus Termititenax</taxon>
    </lineage>
</organism>
<accession>A0A388TDC5</accession>